<dbReference type="InterPro" id="IPR020807">
    <property type="entry name" value="PKS_DH"/>
</dbReference>
<evidence type="ECO:0000256" key="2">
    <source>
        <dbReference type="ARBA" id="ARBA00022450"/>
    </source>
</evidence>
<evidence type="ECO:0000313" key="14">
    <source>
        <dbReference type="Proteomes" id="UP000596311"/>
    </source>
</evidence>
<evidence type="ECO:0000259" key="11">
    <source>
        <dbReference type="PROSITE" id="PS52004"/>
    </source>
</evidence>
<keyword evidence="3" id="KW-0597">Phosphoprotein</keyword>
<dbReference type="Pfam" id="PF22953">
    <property type="entry name" value="SpnB_Rossmann"/>
    <property type="match status" value="1"/>
</dbReference>
<keyword evidence="2" id="KW-0596">Phosphopantetheine</keyword>
<feature type="active site" description="Proton donor; for dehydratase activity" evidence="8">
    <location>
        <position position="1266"/>
    </location>
</feature>
<dbReference type="Gene3D" id="3.30.70.3290">
    <property type="match status" value="2"/>
</dbReference>
<evidence type="ECO:0000256" key="3">
    <source>
        <dbReference type="ARBA" id="ARBA00022553"/>
    </source>
</evidence>
<dbReference type="InterPro" id="IPR036736">
    <property type="entry name" value="ACP-like_sf"/>
</dbReference>
<feature type="domain" description="Ketosynthase family 3 (KS3)" evidence="11">
    <location>
        <begin position="188"/>
        <end position="613"/>
    </location>
</feature>
<dbReference type="InterPro" id="IPR016039">
    <property type="entry name" value="Thiolase-like"/>
</dbReference>
<dbReference type="InterPro" id="IPR009081">
    <property type="entry name" value="PP-bd_ACP"/>
</dbReference>
<dbReference type="InterPro" id="IPR041618">
    <property type="entry name" value="PKS_DE"/>
</dbReference>
<dbReference type="Pfam" id="PF00550">
    <property type="entry name" value="PP-binding"/>
    <property type="match status" value="3"/>
</dbReference>
<feature type="domain" description="Carrier" evidence="10">
    <location>
        <begin position="3276"/>
        <end position="3351"/>
    </location>
</feature>
<dbReference type="SUPFAM" id="SSF47336">
    <property type="entry name" value="ACP-like"/>
    <property type="match status" value="3"/>
</dbReference>
<dbReference type="SMART" id="SM00822">
    <property type="entry name" value="PKS_KR"/>
    <property type="match status" value="2"/>
</dbReference>
<dbReference type="SUPFAM" id="SSF52151">
    <property type="entry name" value="FabD/lysophospholipase-like"/>
    <property type="match status" value="2"/>
</dbReference>
<dbReference type="InterPro" id="IPR036291">
    <property type="entry name" value="NAD(P)-bd_dom_sf"/>
</dbReference>
<dbReference type="InterPro" id="IPR013968">
    <property type="entry name" value="PKS_KR"/>
</dbReference>
<dbReference type="InterPro" id="IPR014030">
    <property type="entry name" value="Ketoacyl_synth_N"/>
</dbReference>
<dbReference type="SMART" id="SM00826">
    <property type="entry name" value="PKS_DH"/>
    <property type="match status" value="1"/>
</dbReference>
<dbReference type="NCBIfam" id="NF045894">
    <property type="entry name" value="PKS_plus_SDR"/>
    <property type="match status" value="1"/>
</dbReference>
<gene>
    <name evidence="13" type="ORF">G9U55_30550</name>
</gene>
<dbReference type="InterPro" id="IPR016035">
    <property type="entry name" value="Acyl_Trfase/lysoPLipase"/>
</dbReference>
<keyword evidence="13" id="KW-0614">Plasmid</keyword>
<feature type="region of interest" description="N-terminal hotdog fold" evidence="8">
    <location>
        <begin position="1069"/>
        <end position="1195"/>
    </location>
</feature>
<dbReference type="InterPro" id="IPR049552">
    <property type="entry name" value="PKS_DH_N"/>
</dbReference>
<evidence type="ECO:0000256" key="1">
    <source>
        <dbReference type="ARBA" id="ARBA00004792"/>
    </source>
</evidence>
<feature type="region of interest" description="C-terminal hotdog fold" evidence="8">
    <location>
        <begin position="1207"/>
        <end position="1345"/>
    </location>
</feature>
<geneLocation type="plasmid" evidence="13 14">
    <name>unnamed</name>
</geneLocation>
<dbReference type="Pfam" id="PF02801">
    <property type="entry name" value="Ketoacyl-synt_C"/>
    <property type="match status" value="2"/>
</dbReference>
<dbReference type="InterPro" id="IPR057326">
    <property type="entry name" value="KR_dom"/>
</dbReference>
<accession>A0ABX7ERZ5</accession>
<dbReference type="PANTHER" id="PTHR43775">
    <property type="entry name" value="FATTY ACID SYNTHASE"/>
    <property type="match status" value="1"/>
</dbReference>
<keyword evidence="4" id="KW-0808">Transferase</keyword>
<keyword evidence="14" id="KW-1185">Reference proteome</keyword>
<dbReference type="PROSITE" id="PS50075">
    <property type="entry name" value="CARRIER"/>
    <property type="match status" value="3"/>
</dbReference>
<dbReference type="Gene3D" id="6.10.140.1830">
    <property type="match status" value="1"/>
</dbReference>
<dbReference type="InterPro" id="IPR032821">
    <property type="entry name" value="PKS_assoc"/>
</dbReference>
<dbReference type="PROSITE" id="PS52004">
    <property type="entry name" value="KS3_2"/>
    <property type="match status" value="2"/>
</dbReference>
<dbReference type="SMART" id="SM01294">
    <property type="entry name" value="PKS_PP_betabranch"/>
    <property type="match status" value="3"/>
</dbReference>
<dbReference type="Pfam" id="PF14765">
    <property type="entry name" value="PS-DH"/>
    <property type="match status" value="1"/>
</dbReference>
<evidence type="ECO:0000256" key="7">
    <source>
        <dbReference type="ARBA" id="ARBA00023315"/>
    </source>
</evidence>
<feature type="domain" description="Ketosynthase family 3 (KS3)" evidence="11">
    <location>
        <begin position="1913"/>
        <end position="2326"/>
    </location>
</feature>
<dbReference type="InterPro" id="IPR020806">
    <property type="entry name" value="PKS_PP-bd"/>
</dbReference>
<dbReference type="InterPro" id="IPR020841">
    <property type="entry name" value="PKS_Beta-ketoAc_synthase_dom"/>
</dbReference>
<dbReference type="SUPFAM" id="SSF53901">
    <property type="entry name" value="Thiolase-like"/>
    <property type="match status" value="2"/>
</dbReference>
<sequence>MSGHLDAAALARAGRLGAPLSDAQGHALFDAALTAARPHLVAAAVDRDRLRAATEVPAILRGLAGVTRAVAGRPGGGRGREALAASLATAADPVRRLLDLVRAESAAVLGFASGDEVTADRAFRELGFDSLTSVELRNRLNTVTGLRLPATLVFDHASPAVLAEHLLAELGGAPEKTARPRATAAREDEPVAIIGMACRYPGGVDSPEDLWRLVMAGDSVSMPFPEDRGWDLETLYDPDPNRRGSSDVRLGGFLDGAGDFDAELFGISPREALAMDPQQRLLLETSWEAFERAGMNPNGLRGTQAGVFVGATNVGYASGANLPEEIDGHLLTGMSGSVACGRIAYTFGLEGPAVTVDTACSASLVALHLAVQSLRSGECDLALAGGATVLGAPDVFTELSKQKGLAPDGRCKSFSADADGTGWSEGAGMIIVERLSDARRNGRRILAVVRGSAVNQDGASNGLTAPSGPAQQRVIRAALNAAGLSPSGVDAVEAHGTGTRLGDPIEAQALLATYGQERADDQPLWLGSLKSNIGHTQCAAGVGGVIKMVEAMRHGVLPRTVNVSEPTGQVDWSAGAVELLTEARPWQRGDRPRRSAVSSFGIGGTNAHVILEEAPAPRALPAARQPAAPETGAPARPVAWPVSARTADGLRAQAARLRAFAADHPGQDPAAVARTLVTGRAALDHRAVVVGRHDDPEALLAGLDALAAGTPAPDLVQGTAIQGRTAFVFTGQGSQYAGMGRELHAAHPAFAEAFDAVAARIDLGTPLAGLLFGDGDLMERAGYAHAGTFALQVSLARLLESWGVTPDVVLGHSTGELAAAHIAGILSLDDACILVQTRARLLLGLREDGKMLAVEAREEDIGPLPDGADLAAVNGPGSLVVSGDAEVIDALRDRWREEGRRVKDISVSLAAHSHHVEPALAELAVVAAGLTHHEPAVPMVSTGPGRLDSPEYWVEQMRRTVRFADAVRSLSGVRRFVEIGPKGGLSAIALQLVDDAVAVPTLRSGVPEPEALLRTLAGLHASGARVEWPLDAADGADLPTYAFEHRRYWALSESGPADVEGAGLAGVDHPLLGASVASVTDDGLVLTGRLATSAHPWLADHRFRSTVLVPGTALLELALQAARMTGGRLVEELTLHAPLVLPERTAVRFQVVVGAEGGAPGGGREIEVYARPETSAEGPWTRHAAGVLAPELPGEPAPETAWPPAGAEPVDLTGHYELLAAAGLEYGPAFQGLQAAWRSGDVLHAEVALPDPQRGDAYATHPALLDAVLHALALAGPEDAGPPAPRLPFSWSGVALHAVGARSLRVRVTPAGPDAVTLDAFDEAGLPVLSVASLTLREAAGQNSAAPAADSLFEVDWTALDTPAAEATAFVAVDDPDGLAEVPPLALWQAPADPAATLAGLRAWLADERTTDARLVIRTRGAVAAAPGDDIADPLAAAAWGLVRTAQTEHPGRFTLLDTDGPGDDGTAAVLAALATADEPQAAVREGRVLVPRLRRFRPGTPQESTAVRLDPAGTVLVTGGTGALGAMLARHLVERYGVRHLLLTGRRGPDAPGARELVAELAGLGADARVVACDAADREALAALLGEIPADRPLTGVVHTAGVLDDGVLAAQTPERLATVFAPKAEAALHLHELTRGQDLALFVLYSSLAATVGAAGQANYAAANAVLDALAAHRVHRGLPGLSLGWGLWEQPGAMSAHLDDTDVARLARLGDALGAEEGLALFDASLAAGRAHLVPTRFAPAPVRAAHEVPPLLRALVRVPAQLRKAGASGGDGGGLAARLAAAADPAGLLLDLVRDEVAAVLSHAPGERVPADRAFRELGFDSLTSVELRNRLSAATGLKLPATVVFDHPAPRALAEYLDERLAAKGSTAAATGPAAAPSAPTGRAAGRPAAPAPAPRTPTPAAAQPPAGEPVAIVAMACRYPGGVDSPEELWRLLAEERDAVGPFPTDRGWNLGDTPPARGGAFVDTAGDFDAALFGISPREALTMDPQQRLLLETAWETFERAGIDPATLRGSRTGVFAGAMGSGYGVGLRMPEDAEGHLVTGAAGSVASGRLSYTFGLEGPAVTVDTACSASLVALHLAAQSLRNGECTMALAGGVTVVATPDVLVGFGRQNGLAADGRCKAFAASADGTGWGEGAGLLLLERLSDARRNGHPVLAVVRGSAVNQDGASNGLTAPNGPSQQRVMRAALAAAGLAPSEVDAVEGHGTGTRLGDPIEAQALLAVYGQDRDEPLRLGSVKSNLGHTQAAAGVAGVIKTVESIRRGTLPKTLHVDEPTPETDWSAGAVELLTEARPWPRTGRPRRAGVSSFGISGTNAHVLIEEAPQEPVAERAPEPDPAPAVLPWLLTAGSATALRGQAARLLAFADAHPDIPAVDVARALTGSRARLAHRAVLLGAGRAELLAALRAFTEGAPGTPAGRADESRTAFLFAGQGAQRAGMGRELYETYPVFAAAFDAVAARTELDRPLHEAVFGTDEDTLARTEYTQPALFALEVALFRLVESWGVRPDLLAGHSIGELAAAHVAGVLSLDDACTLVAARSRLMGALPAGGAMLAVEAAEDEITLPEGVDLAAVNGPRALTVSGDERAVAQCEERWRREGRKVRRLVVSHAFHSHRMEPMLDDFRAVAERLTYHAPVIPLIRTAPGDPATPEYWVRQVREPVRFADAVAELRRRDVGAALELGPDGVLSALAAATAGEDLVAVPVLRPGRAEPLTLLTAVAAAHTRGTRVDWQAVLGTGPRAALPTYAFDRTRYWPEARTAEPGPADTEFWEAVDSGDLAALAGMDPGVAAALAEALPALAAWRRGRVRHEAAAGWRYRVEWTDVPAGAPADGHWLVAAAPEDTGRAEAVAAALRDSGAGATVCTPDALPAADPADGVLLLSDDPETVLSVVRTGLGSPLWSVTTSAVGAGGTVADPRAAQVWGLGRVAALELPGRWGGLLDLPERADAETLALIPAVLGGTEDQVALRGGRVLARRLARSPLAPGGTWTPVKGATLVTGGTGALGGHVARLLARQGAGQLVLTSRSGPRAPGAAALVAELAELGCTATVVACDVADRNDLAALLAAHPVRAVVHTAGTDTARPLQDLDAATYRDVVRAKVEGARNLDELLPDAEQFVLFSSIAGVWGSGEQAAYAAGNAFLDALAERRRAQGRPALSLAWGPWAGAGMATAVADGTDGDAAAYLARRGLAAMAPETALRALSDALGARDTCVTVADVDWNRFLPAFTVARPAPLFAPLTGGDDGAAGTERTAEGLTPYATGLAAFAPARRERALLDLVRRQVADVLGHQEVDGVAARSGFAELGFDSLTAVEIRGRIAQATGLALPNSMIFDYPTPAALAAHLAEEIAAYVTPSADPDSGAAPATSAEIPADGPEEGPTDSDIDLMDVDALILAALENPEE</sequence>
<feature type="region of interest" description="Disordered" evidence="9">
    <location>
        <begin position="1873"/>
        <end position="1912"/>
    </location>
</feature>
<evidence type="ECO:0000313" key="13">
    <source>
        <dbReference type="EMBL" id="QRF06485.1"/>
    </source>
</evidence>
<dbReference type="SMART" id="SM00823">
    <property type="entry name" value="PKS_PP"/>
    <property type="match status" value="3"/>
</dbReference>
<dbReference type="Pfam" id="PF16197">
    <property type="entry name" value="KAsynt_C_assoc"/>
    <property type="match status" value="2"/>
</dbReference>
<name>A0ABX7ERZ5_9ACTN</name>
<feature type="domain" description="Carrier" evidence="10">
    <location>
        <begin position="1791"/>
        <end position="1866"/>
    </location>
</feature>
<dbReference type="InterPro" id="IPR055123">
    <property type="entry name" value="SpnB-like_Rossmann"/>
</dbReference>
<dbReference type="CDD" id="cd08956">
    <property type="entry name" value="KR_3_FAS_SDR_x"/>
    <property type="match status" value="1"/>
</dbReference>
<dbReference type="InterPro" id="IPR014043">
    <property type="entry name" value="Acyl_transferase_dom"/>
</dbReference>
<dbReference type="Gene3D" id="3.10.129.110">
    <property type="entry name" value="Polyketide synthase dehydratase"/>
    <property type="match status" value="1"/>
</dbReference>
<dbReference type="InterPro" id="IPR014031">
    <property type="entry name" value="Ketoacyl_synth_C"/>
</dbReference>
<organism evidence="13 14">
    <name type="scientific">Streptomyces koyangensis</name>
    <dbReference type="NCBI Taxonomy" id="188770"/>
    <lineage>
        <taxon>Bacteria</taxon>
        <taxon>Bacillati</taxon>
        <taxon>Actinomycetota</taxon>
        <taxon>Actinomycetes</taxon>
        <taxon>Kitasatosporales</taxon>
        <taxon>Streptomycetaceae</taxon>
        <taxon>Streptomyces</taxon>
        <taxon>Streptomyces aurantiacus group</taxon>
    </lineage>
</organism>
<feature type="compositionally biased region" description="Low complexity" evidence="9">
    <location>
        <begin position="1873"/>
        <end position="1894"/>
    </location>
</feature>
<dbReference type="SMART" id="SM00825">
    <property type="entry name" value="PKS_KS"/>
    <property type="match status" value="2"/>
</dbReference>
<feature type="region of interest" description="Disordered" evidence="9">
    <location>
        <begin position="3358"/>
        <end position="3386"/>
    </location>
</feature>
<feature type="compositionally biased region" description="Low complexity" evidence="9">
    <location>
        <begin position="3358"/>
        <end position="3371"/>
    </location>
</feature>
<dbReference type="Proteomes" id="UP000596311">
    <property type="component" value="Plasmid unnamed"/>
</dbReference>
<dbReference type="Pfam" id="PF00698">
    <property type="entry name" value="Acyl_transf_1"/>
    <property type="match status" value="2"/>
</dbReference>
<dbReference type="Pfam" id="PF08659">
    <property type="entry name" value="KR"/>
    <property type="match status" value="2"/>
</dbReference>
<feature type="compositionally biased region" description="Acidic residues" evidence="9">
    <location>
        <begin position="3377"/>
        <end position="3386"/>
    </location>
</feature>
<dbReference type="InterPro" id="IPR006162">
    <property type="entry name" value="Ppantetheine_attach_site"/>
</dbReference>
<dbReference type="InterPro" id="IPR042104">
    <property type="entry name" value="PKS_dehydratase_sf"/>
</dbReference>
<protein>
    <submittedName>
        <fullName evidence="13">SDR family NAD(P)-dependent oxidoreductase</fullName>
    </submittedName>
</protein>
<dbReference type="Gene3D" id="3.40.366.10">
    <property type="entry name" value="Malonyl-Coenzyme A Acyl Carrier Protein, domain 2"/>
    <property type="match status" value="2"/>
</dbReference>
<dbReference type="InterPro" id="IPR050091">
    <property type="entry name" value="PKS_NRPS_Biosynth_Enz"/>
</dbReference>
<comment type="pathway">
    <text evidence="1">Antibiotic biosynthesis.</text>
</comment>
<dbReference type="CDD" id="cd00833">
    <property type="entry name" value="PKS"/>
    <property type="match status" value="2"/>
</dbReference>
<dbReference type="InterPro" id="IPR049551">
    <property type="entry name" value="PKS_DH_C"/>
</dbReference>
<dbReference type="InterPro" id="IPR016036">
    <property type="entry name" value="Malonyl_transacylase_ACP-bd"/>
</dbReference>
<evidence type="ECO:0000256" key="4">
    <source>
        <dbReference type="ARBA" id="ARBA00022679"/>
    </source>
</evidence>
<dbReference type="Pfam" id="PF18369">
    <property type="entry name" value="PKS_DE"/>
    <property type="match status" value="1"/>
</dbReference>
<dbReference type="CDD" id="cd08952">
    <property type="entry name" value="KR_1_SDR_x"/>
    <property type="match status" value="1"/>
</dbReference>
<dbReference type="PROSITE" id="PS00606">
    <property type="entry name" value="KS3_1"/>
    <property type="match status" value="2"/>
</dbReference>
<dbReference type="Gene3D" id="3.40.47.10">
    <property type="match status" value="2"/>
</dbReference>
<feature type="domain" description="PKS/mFAS DH" evidence="12">
    <location>
        <begin position="1069"/>
        <end position="1345"/>
    </location>
</feature>
<dbReference type="EMBL" id="CP049946">
    <property type="protein sequence ID" value="QRF06485.1"/>
    <property type="molecule type" value="Genomic_DNA"/>
</dbReference>
<proteinExistence type="predicted"/>
<keyword evidence="6" id="KW-0511">Multifunctional enzyme</keyword>
<feature type="domain" description="Carrier" evidence="10">
    <location>
        <begin position="92"/>
        <end position="170"/>
    </location>
</feature>
<dbReference type="SUPFAM" id="SSF51735">
    <property type="entry name" value="NAD(P)-binding Rossmann-fold domains"/>
    <property type="match status" value="4"/>
</dbReference>
<dbReference type="PROSITE" id="PS52019">
    <property type="entry name" value="PKS_MFAS_DH"/>
    <property type="match status" value="1"/>
</dbReference>
<evidence type="ECO:0000256" key="8">
    <source>
        <dbReference type="PROSITE-ProRule" id="PRU01363"/>
    </source>
</evidence>
<keyword evidence="7" id="KW-0012">Acyltransferase</keyword>
<dbReference type="Gene3D" id="1.10.1200.10">
    <property type="entry name" value="ACP-like"/>
    <property type="match status" value="3"/>
</dbReference>
<dbReference type="InterPro" id="IPR001227">
    <property type="entry name" value="Ac_transferase_dom_sf"/>
</dbReference>
<dbReference type="SMART" id="SM00827">
    <property type="entry name" value="PKS_AT"/>
    <property type="match status" value="2"/>
</dbReference>
<dbReference type="PROSITE" id="PS00012">
    <property type="entry name" value="PHOSPHOPANTETHEINE"/>
    <property type="match status" value="3"/>
</dbReference>
<evidence type="ECO:0000259" key="10">
    <source>
        <dbReference type="PROSITE" id="PS50075"/>
    </source>
</evidence>
<dbReference type="Gene3D" id="3.40.50.720">
    <property type="entry name" value="NAD(P)-binding Rossmann-like Domain"/>
    <property type="match status" value="2"/>
</dbReference>
<reference evidence="13 14" key="1">
    <citation type="submission" date="2020-03" db="EMBL/GenBank/DDBJ databases">
        <title>Genome mining and metabolic profiling illuminate the polycyclic tetramate macrolactams from Streptomyces koyangensis SCSIO 5802.</title>
        <authorList>
            <person name="Ding W."/>
        </authorList>
    </citation>
    <scope>NUCLEOTIDE SEQUENCE [LARGE SCALE GENOMIC DNA]</scope>
    <source>
        <strain evidence="13 14">SCSIO 5802</strain>
        <plasmid evidence="13 14">unnamed</plasmid>
    </source>
</reference>
<evidence type="ECO:0000256" key="6">
    <source>
        <dbReference type="ARBA" id="ARBA00023268"/>
    </source>
</evidence>
<evidence type="ECO:0000256" key="5">
    <source>
        <dbReference type="ARBA" id="ARBA00023194"/>
    </source>
</evidence>
<keyword evidence="5" id="KW-0045">Antibiotic biosynthesis</keyword>
<dbReference type="InterPro" id="IPR018201">
    <property type="entry name" value="Ketoacyl_synth_AS"/>
</dbReference>
<dbReference type="InterPro" id="IPR049900">
    <property type="entry name" value="PKS_mFAS_DH"/>
</dbReference>
<dbReference type="PANTHER" id="PTHR43775:SF51">
    <property type="entry name" value="INACTIVE PHENOLPHTHIOCEROL SYNTHESIS POLYKETIDE SYNTHASE TYPE I PKS1-RELATED"/>
    <property type="match status" value="1"/>
</dbReference>
<dbReference type="Pfam" id="PF21089">
    <property type="entry name" value="PKS_DH_N"/>
    <property type="match status" value="1"/>
</dbReference>
<evidence type="ECO:0000256" key="9">
    <source>
        <dbReference type="SAM" id="MobiDB-lite"/>
    </source>
</evidence>
<evidence type="ECO:0000259" key="12">
    <source>
        <dbReference type="PROSITE" id="PS52019"/>
    </source>
</evidence>
<dbReference type="SUPFAM" id="SSF55048">
    <property type="entry name" value="Probable ACP-binding domain of malonyl-CoA ACP transacylase"/>
    <property type="match status" value="2"/>
</dbReference>
<feature type="active site" description="Proton acceptor; for dehydratase activity" evidence="8">
    <location>
        <position position="1101"/>
    </location>
</feature>
<dbReference type="Pfam" id="PF00109">
    <property type="entry name" value="ketoacyl-synt"/>
    <property type="match status" value="2"/>
</dbReference>